<name>A0A8X8A9K3_POPTO</name>
<gene>
    <name evidence="1" type="ORF">POTOM_013187</name>
</gene>
<accession>A0A8X8A9K3</accession>
<reference evidence="1" key="1">
    <citation type="journal article" date="2020" name="bioRxiv">
        <title>Hybrid origin of Populus tomentosa Carr. identified through genome sequencing and phylogenomic analysis.</title>
        <authorList>
            <person name="An X."/>
            <person name="Gao K."/>
            <person name="Chen Z."/>
            <person name="Li J."/>
            <person name="Yang X."/>
            <person name="Yang X."/>
            <person name="Zhou J."/>
            <person name="Guo T."/>
            <person name="Zhao T."/>
            <person name="Huang S."/>
            <person name="Miao D."/>
            <person name="Khan W.U."/>
            <person name="Rao P."/>
            <person name="Ye M."/>
            <person name="Lei B."/>
            <person name="Liao W."/>
            <person name="Wang J."/>
            <person name="Ji L."/>
            <person name="Li Y."/>
            <person name="Guo B."/>
            <person name="Mustafa N.S."/>
            <person name="Li S."/>
            <person name="Yun Q."/>
            <person name="Keller S.R."/>
            <person name="Mao J."/>
            <person name="Zhang R."/>
            <person name="Strauss S.H."/>
        </authorList>
    </citation>
    <scope>NUCLEOTIDE SEQUENCE</scope>
    <source>
        <strain evidence="1">GM15</strain>
        <tissue evidence="1">Leaf</tissue>
    </source>
</reference>
<evidence type="ECO:0000313" key="1">
    <source>
        <dbReference type="EMBL" id="KAG6780333.1"/>
    </source>
</evidence>
<evidence type="ECO:0000313" key="2">
    <source>
        <dbReference type="Proteomes" id="UP000886885"/>
    </source>
</evidence>
<dbReference type="EMBL" id="JAAWWB010000006">
    <property type="protein sequence ID" value="KAG6780333.1"/>
    <property type="molecule type" value="Genomic_DNA"/>
</dbReference>
<dbReference type="AlphaFoldDB" id="A0A8X8A9K3"/>
<protein>
    <submittedName>
        <fullName evidence="1">Uncharacterized protein</fullName>
    </submittedName>
</protein>
<organism evidence="1 2">
    <name type="scientific">Populus tomentosa</name>
    <name type="common">Chinese white poplar</name>
    <dbReference type="NCBI Taxonomy" id="118781"/>
    <lineage>
        <taxon>Eukaryota</taxon>
        <taxon>Viridiplantae</taxon>
        <taxon>Streptophyta</taxon>
        <taxon>Embryophyta</taxon>
        <taxon>Tracheophyta</taxon>
        <taxon>Spermatophyta</taxon>
        <taxon>Magnoliopsida</taxon>
        <taxon>eudicotyledons</taxon>
        <taxon>Gunneridae</taxon>
        <taxon>Pentapetalae</taxon>
        <taxon>rosids</taxon>
        <taxon>fabids</taxon>
        <taxon>Malpighiales</taxon>
        <taxon>Salicaceae</taxon>
        <taxon>Saliceae</taxon>
        <taxon>Populus</taxon>
    </lineage>
</organism>
<proteinExistence type="predicted"/>
<dbReference type="Proteomes" id="UP000886885">
    <property type="component" value="Chromosome 3D"/>
</dbReference>
<keyword evidence="2" id="KW-1185">Reference proteome</keyword>
<comment type="caution">
    <text evidence="1">The sequence shown here is derived from an EMBL/GenBank/DDBJ whole genome shotgun (WGS) entry which is preliminary data.</text>
</comment>
<sequence length="152" mass="16974">MCLLLGLEGWLSFVWIGQAAFSLDHCRLWRSWEVVVICSFCGLLSFGGEVIPRDLHNTSLAGEIQNLESLQHLEKLYARITYWQQFSTKSKVLSSLYGRLTNPAGEPVIKSVRTKEEGRNNGEALLSPLQILATVSSEKARGSIQLSYAKIC</sequence>